<dbReference type="Gene3D" id="1.10.1200.10">
    <property type="entry name" value="ACP-like"/>
    <property type="match status" value="1"/>
</dbReference>
<protein>
    <submittedName>
        <fullName evidence="4">Acyl carrier protein</fullName>
    </submittedName>
</protein>
<keyword evidence="1" id="KW-0596">Phosphopantetheine</keyword>
<dbReference type="RefSeq" id="WP_378058042.1">
    <property type="nucleotide sequence ID" value="NZ_JBHSIS010000009.1"/>
</dbReference>
<dbReference type="InterPro" id="IPR036736">
    <property type="entry name" value="ACP-like_sf"/>
</dbReference>
<feature type="domain" description="Carrier" evidence="3">
    <location>
        <begin position="1"/>
        <end position="74"/>
    </location>
</feature>
<proteinExistence type="predicted"/>
<evidence type="ECO:0000259" key="3">
    <source>
        <dbReference type="PROSITE" id="PS50075"/>
    </source>
</evidence>
<gene>
    <name evidence="4" type="ORF">ACFPCV_21465</name>
</gene>
<evidence type="ECO:0000256" key="1">
    <source>
        <dbReference type="ARBA" id="ARBA00022450"/>
    </source>
</evidence>
<evidence type="ECO:0000256" key="2">
    <source>
        <dbReference type="ARBA" id="ARBA00022553"/>
    </source>
</evidence>
<dbReference type="Proteomes" id="UP001595859">
    <property type="component" value="Unassembled WGS sequence"/>
</dbReference>
<organism evidence="4 5">
    <name type="scientific">Actinophytocola glycyrrhizae</name>
    <dbReference type="NCBI Taxonomy" id="2044873"/>
    <lineage>
        <taxon>Bacteria</taxon>
        <taxon>Bacillati</taxon>
        <taxon>Actinomycetota</taxon>
        <taxon>Actinomycetes</taxon>
        <taxon>Pseudonocardiales</taxon>
        <taxon>Pseudonocardiaceae</taxon>
    </lineage>
</organism>
<evidence type="ECO:0000313" key="5">
    <source>
        <dbReference type="Proteomes" id="UP001595859"/>
    </source>
</evidence>
<keyword evidence="5" id="KW-1185">Reference proteome</keyword>
<comment type="caution">
    <text evidence="4">The sequence shown here is derived from an EMBL/GenBank/DDBJ whole genome shotgun (WGS) entry which is preliminary data.</text>
</comment>
<dbReference type="SMART" id="SM00823">
    <property type="entry name" value="PKS_PP"/>
    <property type="match status" value="1"/>
</dbReference>
<dbReference type="InterPro" id="IPR009081">
    <property type="entry name" value="PP-bd_ACP"/>
</dbReference>
<dbReference type="PROSITE" id="PS50075">
    <property type="entry name" value="CARRIER"/>
    <property type="match status" value="1"/>
</dbReference>
<reference evidence="5" key="1">
    <citation type="journal article" date="2019" name="Int. J. Syst. Evol. Microbiol.">
        <title>The Global Catalogue of Microorganisms (GCM) 10K type strain sequencing project: providing services to taxonomists for standard genome sequencing and annotation.</title>
        <authorList>
            <consortium name="The Broad Institute Genomics Platform"/>
            <consortium name="The Broad Institute Genome Sequencing Center for Infectious Disease"/>
            <person name="Wu L."/>
            <person name="Ma J."/>
        </authorList>
    </citation>
    <scope>NUCLEOTIDE SEQUENCE [LARGE SCALE GENOMIC DNA]</scope>
    <source>
        <strain evidence="5">ZS-22-S1</strain>
    </source>
</reference>
<keyword evidence="2" id="KW-0597">Phosphoprotein</keyword>
<dbReference type="SUPFAM" id="SSF47336">
    <property type="entry name" value="ACP-like"/>
    <property type="match status" value="1"/>
</dbReference>
<sequence length="81" mass="8846">MAEPVHDRVLEIVRRVLRHDVDPALDFFDNGATSLALVHIVELVRAECGADIWLTDAFDAVDIASFADHAAKHAGPVTREG</sequence>
<accession>A0ABV9S378</accession>
<name>A0ABV9S378_9PSEU</name>
<dbReference type="Pfam" id="PF00550">
    <property type="entry name" value="PP-binding"/>
    <property type="match status" value="1"/>
</dbReference>
<evidence type="ECO:0000313" key="4">
    <source>
        <dbReference type="EMBL" id="MFC4856080.1"/>
    </source>
</evidence>
<dbReference type="EMBL" id="JBHSIS010000009">
    <property type="protein sequence ID" value="MFC4856080.1"/>
    <property type="molecule type" value="Genomic_DNA"/>
</dbReference>
<dbReference type="InterPro" id="IPR020806">
    <property type="entry name" value="PKS_PP-bd"/>
</dbReference>